<organism evidence="2 3">
    <name type="scientific">Cirrhinus molitorella</name>
    <name type="common">mud carp</name>
    <dbReference type="NCBI Taxonomy" id="172907"/>
    <lineage>
        <taxon>Eukaryota</taxon>
        <taxon>Metazoa</taxon>
        <taxon>Chordata</taxon>
        <taxon>Craniata</taxon>
        <taxon>Vertebrata</taxon>
        <taxon>Euteleostomi</taxon>
        <taxon>Actinopterygii</taxon>
        <taxon>Neopterygii</taxon>
        <taxon>Teleostei</taxon>
        <taxon>Ostariophysi</taxon>
        <taxon>Cypriniformes</taxon>
        <taxon>Cyprinidae</taxon>
        <taxon>Labeoninae</taxon>
        <taxon>Labeonini</taxon>
        <taxon>Cirrhinus</taxon>
    </lineage>
</organism>
<evidence type="ECO:0000313" key="2">
    <source>
        <dbReference type="EMBL" id="KAL1268079.1"/>
    </source>
</evidence>
<feature type="region of interest" description="Disordered" evidence="1">
    <location>
        <begin position="1"/>
        <end position="43"/>
    </location>
</feature>
<name>A0ABR3MTX7_9TELE</name>
<dbReference type="EMBL" id="JAYMGO010000009">
    <property type="protein sequence ID" value="KAL1268079.1"/>
    <property type="molecule type" value="Genomic_DNA"/>
</dbReference>
<gene>
    <name evidence="2" type="ORF">QQF64_033442</name>
</gene>
<evidence type="ECO:0000256" key="1">
    <source>
        <dbReference type="SAM" id="MobiDB-lite"/>
    </source>
</evidence>
<protein>
    <submittedName>
        <fullName evidence="2">Uncharacterized protein</fullName>
    </submittedName>
</protein>
<sequence length="105" mass="11288">MNVALPTGIRPDQTGRRGPAGQTSSRGIKTKELLSGGDEGATGRRALSALPAWGGRGEGSAWKTSVPFNVQTHPEFEKNRYGASVIRTGNITVAPRKNFFLNFFI</sequence>
<keyword evidence="3" id="KW-1185">Reference proteome</keyword>
<evidence type="ECO:0000313" key="3">
    <source>
        <dbReference type="Proteomes" id="UP001558613"/>
    </source>
</evidence>
<proteinExistence type="predicted"/>
<reference evidence="2 3" key="1">
    <citation type="submission" date="2023-09" db="EMBL/GenBank/DDBJ databases">
        <authorList>
            <person name="Wang M."/>
        </authorList>
    </citation>
    <scope>NUCLEOTIDE SEQUENCE [LARGE SCALE GENOMIC DNA]</scope>
    <source>
        <strain evidence="2">GT-2023</strain>
        <tissue evidence="2">Liver</tissue>
    </source>
</reference>
<comment type="caution">
    <text evidence="2">The sequence shown here is derived from an EMBL/GenBank/DDBJ whole genome shotgun (WGS) entry which is preliminary data.</text>
</comment>
<accession>A0ABR3MTX7</accession>
<dbReference type="Proteomes" id="UP001558613">
    <property type="component" value="Unassembled WGS sequence"/>
</dbReference>